<name>A0AAD5XSW5_9FUNG</name>
<organism evidence="1 2">
    <name type="scientific">Clydaea vesicula</name>
    <dbReference type="NCBI Taxonomy" id="447962"/>
    <lineage>
        <taxon>Eukaryota</taxon>
        <taxon>Fungi</taxon>
        <taxon>Fungi incertae sedis</taxon>
        <taxon>Chytridiomycota</taxon>
        <taxon>Chytridiomycota incertae sedis</taxon>
        <taxon>Chytridiomycetes</taxon>
        <taxon>Lobulomycetales</taxon>
        <taxon>Lobulomycetaceae</taxon>
        <taxon>Clydaea</taxon>
    </lineage>
</organism>
<protein>
    <submittedName>
        <fullName evidence="1">Uncharacterized protein</fullName>
    </submittedName>
</protein>
<keyword evidence="2" id="KW-1185">Reference proteome</keyword>
<dbReference type="Proteomes" id="UP001211065">
    <property type="component" value="Unassembled WGS sequence"/>
</dbReference>
<dbReference type="Gene3D" id="3.30.420.10">
    <property type="entry name" value="Ribonuclease H-like superfamily/Ribonuclease H"/>
    <property type="match status" value="1"/>
</dbReference>
<reference evidence="1" key="1">
    <citation type="submission" date="2020-05" db="EMBL/GenBank/DDBJ databases">
        <title>Phylogenomic resolution of chytrid fungi.</title>
        <authorList>
            <person name="Stajich J.E."/>
            <person name="Amses K."/>
            <person name="Simmons R."/>
            <person name="Seto K."/>
            <person name="Myers J."/>
            <person name="Bonds A."/>
            <person name="Quandt C.A."/>
            <person name="Barry K."/>
            <person name="Liu P."/>
            <person name="Grigoriev I."/>
            <person name="Longcore J.E."/>
            <person name="James T.Y."/>
        </authorList>
    </citation>
    <scope>NUCLEOTIDE SEQUENCE</scope>
    <source>
        <strain evidence="1">JEL0476</strain>
    </source>
</reference>
<gene>
    <name evidence="1" type="ORF">HK099_000303</name>
</gene>
<evidence type="ECO:0000313" key="1">
    <source>
        <dbReference type="EMBL" id="KAJ3207301.1"/>
    </source>
</evidence>
<dbReference type="EMBL" id="JADGJW010001064">
    <property type="protein sequence ID" value="KAJ3207301.1"/>
    <property type="molecule type" value="Genomic_DNA"/>
</dbReference>
<evidence type="ECO:0000313" key="2">
    <source>
        <dbReference type="Proteomes" id="UP001211065"/>
    </source>
</evidence>
<comment type="caution">
    <text evidence="1">The sequence shown here is derived from an EMBL/GenBank/DDBJ whole genome shotgun (WGS) entry which is preliminary data.</text>
</comment>
<dbReference type="AlphaFoldDB" id="A0AAD5XSW5"/>
<dbReference type="InterPro" id="IPR036397">
    <property type="entry name" value="RNaseH_sf"/>
</dbReference>
<dbReference type="GO" id="GO:0003676">
    <property type="term" value="F:nucleic acid binding"/>
    <property type="evidence" value="ECO:0007669"/>
    <property type="project" value="InterPro"/>
</dbReference>
<sequence>MVNNGFTPDVTTNGNKIMKMQLTGSDKIKNFKITFIDSLNFFNTSSAKLPQMFGLEDQFRKGRLSEIDIEMFGYNAMIPKLAEKCMIWYNT</sequence>
<proteinExistence type="predicted"/>
<accession>A0AAD5XSW5</accession>